<keyword evidence="2" id="KW-1185">Reference proteome</keyword>
<evidence type="ECO:0000313" key="2">
    <source>
        <dbReference type="Proteomes" id="UP000266313"/>
    </source>
</evidence>
<name>A0A250KXP2_9GAMM</name>
<proteinExistence type="predicted"/>
<dbReference type="Proteomes" id="UP000266313">
    <property type="component" value="Chromosome"/>
</dbReference>
<protein>
    <submittedName>
        <fullName evidence="1">Uncharacterized protein</fullName>
    </submittedName>
</protein>
<accession>A0A250KXP2</accession>
<dbReference type="EMBL" id="AP017928">
    <property type="protein sequence ID" value="BBA34529.1"/>
    <property type="molecule type" value="Genomic_DNA"/>
</dbReference>
<gene>
    <name evidence="1" type="ORF">sS8_2578</name>
</gene>
<dbReference type="KEGG" id="mmai:sS8_2578"/>
<reference evidence="1 2" key="1">
    <citation type="submission" date="2016-12" db="EMBL/GenBank/DDBJ databases">
        <title>Genome sequencing of Methylocaldum marinum.</title>
        <authorList>
            <person name="Takeuchi M."/>
            <person name="Kamagata Y."/>
            <person name="Hiraoka S."/>
            <person name="Oshima K."/>
            <person name="Hattori M."/>
            <person name="Iwasaki W."/>
        </authorList>
    </citation>
    <scope>NUCLEOTIDE SEQUENCE [LARGE SCALE GENOMIC DNA]</scope>
    <source>
        <strain evidence="1 2">S8</strain>
    </source>
</reference>
<organism evidence="1 2">
    <name type="scientific">Methylocaldum marinum</name>
    <dbReference type="NCBI Taxonomy" id="1432792"/>
    <lineage>
        <taxon>Bacteria</taxon>
        <taxon>Pseudomonadati</taxon>
        <taxon>Pseudomonadota</taxon>
        <taxon>Gammaproteobacteria</taxon>
        <taxon>Methylococcales</taxon>
        <taxon>Methylococcaceae</taxon>
        <taxon>Methylocaldum</taxon>
    </lineage>
</organism>
<evidence type="ECO:0000313" key="1">
    <source>
        <dbReference type="EMBL" id="BBA34529.1"/>
    </source>
</evidence>
<dbReference type="AlphaFoldDB" id="A0A250KXP2"/>
<sequence>MKPIGIDPRLATTAADRHIRPGCSDIAREVFADRLIPFGIRVNINRRMGRAKRNPSMAD</sequence>